<keyword evidence="1" id="KW-0129">CBS domain</keyword>
<feature type="domain" description="Rhodanese" evidence="2">
    <location>
        <begin position="2"/>
        <end position="36"/>
    </location>
</feature>
<dbReference type="RefSeq" id="WP_274202259.1">
    <property type="nucleotide sequence ID" value="NZ_JAQZAO010000009.1"/>
</dbReference>
<evidence type="ECO:0000259" key="3">
    <source>
        <dbReference type="PROSITE" id="PS51371"/>
    </source>
</evidence>
<evidence type="ECO:0000256" key="1">
    <source>
        <dbReference type="PROSITE-ProRule" id="PRU00703"/>
    </source>
</evidence>
<dbReference type="EMBL" id="JAQZAO010000009">
    <property type="protein sequence ID" value="MDD7967733.1"/>
    <property type="molecule type" value="Genomic_DNA"/>
</dbReference>
<gene>
    <name evidence="4" type="ORF">PGB27_20525</name>
</gene>
<dbReference type="InterPro" id="IPR000644">
    <property type="entry name" value="CBS_dom"/>
</dbReference>
<dbReference type="InterPro" id="IPR046342">
    <property type="entry name" value="CBS_dom_sf"/>
</dbReference>
<dbReference type="PROSITE" id="PS50206">
    <property type="entry name" value="RHODANESE_3"/>
    <property type="match status" value="1"/>
</dbReference>
<dbReference type="SUPFAM" id="SSF54631">
    <property type="entry name" value="CBS-domain pair"/>
    <property type="match status" value="1"/>
</dbReference>
<sequence>MSPRAACRLQTLGFTQVYDYMPGKVDWLARNLPIEGTEPNAPTIGRFLLDDVVAAAPEEAIADVRSRVAASPHSVALVTESGVLIGRLRASHLENTSDSSTAAAVMEPGPSTLRPHELAESTHARLTEKGLHYAIVTDPDGRLLGIVRPQDLA</sequence>
<dbReference type="InterPro" id="IPR036873">
    <property type="entry name" value="Rhodanese-like_dom_sf"/>
</dbReference>
<proteinExistence type="predicted"/>
<dbReference type="Pfam" id="PF00571">
    <property type="entry name" value="CBS"/>
    <property type="match status" value="1"/>
</dbReference>
<comment type="caution">
    <text evidence="4">The sequence shown here is derived from an EMBL/GenBank/DDBJ whole genome shotgun (WGS) entry which is preliminary data.</text>
</comment>
<name>A0ABT5SXZ8_9PSEU</name>
<evidence type="ECO:0000313" key="4">
    <source>
        <dbReference type="EMBL" id="MDD7967733.1"/>
    </source>
</evidence>
<keyword evidence="5" id="KW-1185">Reference proteome</keyword>
<dbReference type="SUPFAM" id="SSF52821">
    <property type="entry name" value="Rhodanese/Cell cycle control phosphatase"/>
    <property type="match status" value="1"/>
</dbReference>
<dbReference type="Proteomes" id="UP001300763">
    <property type="component" value="Unassembled WGS sequence"/>
</dbReference>
<dbReference type="Gene3D" id="3.10.580.10">
    <property type="entry name" value="CBS-domain"/>
    <property type="match status" value="1"/>
</dbReference>
<accession>A0ABT5SXZ8</accession>
<feature type="domain" description="CBS" evidence="3">
    <location>
        <begin position="106"/>
        <end position="153"/>
    </location>
</feature>
<dbReference type="CDD" id="cd02205">
    <property type="entry name" value="CBS_pair_SF"/>
    <property type="match status" value="1"/>
</dbReference>
<protein>
    <submittedName>
        <fullName evidence="4">CBS domain-containing protein</fullName>
    </submittedName>
</protein>
<dbReference type="PROSITE" id="PS51371">
    <property type="entry name" value="CBS"/>
    <property type="match status" value="1"/>
</dbReference>
<organism evidence="4 5">
    <name type="scientific">Actinomycetospora lemnae</name>
    <dbReference type="NCBI Taxonomy" id="3019891"/>
    <lineage>
        <taxon>Bacteria</taxon>
        <taxon>Bacillati</taxon>
        <taxon>Actinomycetota</taxon>
        <taxon>Actinomycetes</taxon>
        <taxon>Pseudonocardiales</taxon>
        <taxon>Pseudonocardiaceae</taxon>
        <taxon>Actinomycetospora</taxon>
    </lineage>
</organism>
<evidence type="ECO:0000259" key="2">
    <source>
        <dbReference type="PROSITE" id="PS50206"/>
    </source>
</evidence>
<dbReference type="InterPro" id="IPR001763">
    <property type="entry name" value="Rhodanese-like_dom"/>
</dbReference>
<reference evidence="4 5" key="1">
    <citation type="submission" date="2023-02" db="EMBL/GenBank/DDBJ databases">
        <title>Genome sequencing required for Actinomycetospora new species description.</title>
        <authorList>
            <person name="Saimee Y."/>
            <person name="Duangmal K."/>
        </authorList>
    </citation>
    <scope>NUCLEOTIDE SEQUENCE [LARGE SCALE GENOMIC DNA]</scope>
    <source>
        <strain evidence="4 5">DW7H6</strain>
    </source>
</reference>
<evidence type="ECO:0000313" key="5">
    <source>
        <dbReference type="Proteomes" id="UP001300763"/>
    </source>
</evidence>